<reference evidence="10" key="1">
    <citation type="submission" date="2017-08" db="EMBL/GenBank/DDBJ databases">
        <authorList>
            <person name="Huang Z."/>
        </authorList>
    </citation>
    <scope>NUCLEOTIDE SEQUENCE [LARGE SCALE GENOMIC DNA]</scope>
    <source>
        <strain evidence="10">SA5d-4</strain>
    </source>
</reference>
<feature type="transmembrane region" description="Helical" evidence="7">
    <location>
        <begin position="313"/>
        <end position="338"/>
    </location>
</feature>
<feature type="domain" description="ABC transmembrane type-1" evidence="8">
    <location>
        <begin position="197"/>
        <end position="391"/>
    </location>
</feature>
<feature type="transmembrane region" description="Helical" evidence="7">
    <location>
        <begin position="233"/>
        <end position="256"/>
    </location>
</feature>
<keyword evidence="3" id="KW-1003">Cell membrane</keyword>
<dbReference type="RefSeq" id="WP_094925051.1">
    <property type="nucleotide sequence ID" value="NZ_NPIA01000005.1"/>
</dbReference>
<keyword evidence="5 7" id="KW-1133">Transmembrane helix</keyword>
<reference evidence="9 10" key="2">
    <citation type="submission" date="2017-09" db="EMBL/GenBank/DDBJ databases">
        <title>Bacillus patelloidae sp. nov., isolated from the intestinal tract of a marine limpet.</title>
        <authorList>
            <person name="Liu R."/>
            <person name="Dong C."/>
            <person name="Shao Z."/>
        </authorList>
    </citation>
    <scope>NUCLEOTIDE SEQUENCE [LARGE SCALE GENOMIC DNA]</scope>
    <source>
        <strain evidence="9 10">SA5d-4</strain>
    </source>
</reference>
<evidence type="ECO:0000256" key="4">
    <source>
        <dbReference type="ARBA" id="ARBA00022692"/>
    </source>
</evidence>
<accession>A0A263BSL9</accession>
<feature type="transmembrane region" description="Helical" evidence="7">
    <location>
        <begin position="268"/>
        <end position="285"/>
    </location>
</feature>
<evidence type="ECO:0000256" key="3">
    <source>
        <dbReference type="ARBA" id="ARBA00022475"/>
    </source>
</evidence>
<protein>
    <submittedName>
        <fullName evidence="9">Amino acid ABC transporter permease</fullName>
    </submittedName>
</protein>
<dbReference type="NCBIfam" id="TIGR01726">
    <property type="entry name" value="HEQRo_perm_3TM"/>
    <property type="match status" value="1"/>
</dbReference>
<dbReference type="GO" id="GO:0043190">
    <property type="term" value="C:ATP-binding cassette (ABC) transporter complex"/>
    <property type="evidence" value="ECO:0007669"/>
    <property type="project" value="InterPro"/>
</dbReference>
<evidence type="ECO:0000256" key="6">
    <source>
        <dbReference type="ARBA" id="ARBA00023136"/>
    </source>
</evidence>
<sequence>MSNLELNKEIEEVVAPPKTAVGFIGWMKQNLFSSWFNTILTIISAMLVYYIATGSIKWIFFEAEWRVVTENFRVLMVGRYPVDEIWRIWAGITFSSVLLGLAWGLWRGSATVIALFFAGVYFVSSMMPFIANSSKMWLWGNILLILATFLVGRKLTTFKKAKMWTIIGWTILVPLFVLLLNGLGFMKPVPTSLWGGFLLTLLIALISIVVSFPFGILLALGRKSNLPVVKWGCIIYIEFIRGVPLITLLFVAQFVLPLFLGASIDLDNVLRAMIGFTMFSAAYLAENIRGGLQSIPNGQYEAAQAVGLNKAKVMAFVVMPQALRAVIPAMVGQFIGIFKDTSLVTMVGLSDILNSGKSIVANIKYLGLHMEVYVFIAFVFFLFCYLMSYTSRRLEKSLGVGER</sequence>
<keyword evidence="4 7" id="KW-0812">Transmembrane</keyword>
<dbReference type="InterPro" id="IPR010065">
    <property type="entry name" value="AA_ABC_transptr_permease_3TM"/>
</dbReference>
<dbReference type="AlphaFoldDB" id="A0A263BSL9"/>
<evidence type="ECO:0000256" key="5">
    <source>
        <dbReference type="ARBA" id="ARBA00022989"/>
    </source>
</evidence>
<keyword evidence="6 7" id="KW-0472">Membrane</keyword>
<dbReference type="GO" id="GO:0006865">
    <property type="term" value="P:amino acid transport"/>
    <property type="evidence" value="ECO:0007669"/>
    <property type="project" value="TreeGrafter"/>
</dbReference>
<dbReference type="PROSITE" id="PS50928">
    <property type="entry name" value="ABC_TM1"/>
    <property type="match status" value="1"/>
</dbReference>
<dbReference type="InterPro" id="IPR035906">
    <property type="entry name" value="MetI-like_sf"/>
</dbReference>
<dbReference type="InterPro" id="IPR000515">
    <property type="entry name" value="MetI-like"/>
</dbReference>
<evidence type="ECO:0000256" key="2">
    <source>
        <dbReference type="ARBA" id="ARBA00022448"/>
    </source>
</evidence>
<organism evidence="9 10">
    <name type="scientific">Lottiidibacillus patelloidae</name>
    <dbReference type="NCBI Taxonomy" id="2670334"/>
    <lineage>
        <taxon>Bacteria</taxon>
        <taxon>Bacillati</taxon>
        <taxon>Bacillota</taxon>
        <taxon>Bacilli</taxon>
        <taxon>Bacillales</taxon>
        <taxon>Bacillaceae</taxon>
        <taxon>Lottiidibacillus</taxon>
    </lineage>
</organism>
<dbReference type="PANTHER" id="PTHR30614">
    <property type="entry name" value="MEMBRANE COMPONENT OF AMINO ACID ABC TRANSPORTER"/>
    <property type="match status" value="1"/>
</dbReference>
<feature type="transmembrane region" description="Helical" evidence="7">
    <location>
        <begin position="112"/>
        <end position="130"/>
    </location>
</feature>
<evidence type="ECO:0000256" key="7">
    <source>
        <dbReference type="RuleBase" id="RU363032"/>
    </source>
</evidence>
<name>A0A263BSL9_9BACI</name>
<evidence type="ECO:0000259" key="8">
    <source>
        <dbReference type="PROSITE" id="PS50928"/>
    </source>
</evidence>
<comment type="caution">
    <text evidence="9">The sequence shown here is derived from an EMBL/GenBank/DDBJ whole genome shotgun (WGS) entry which is preliminary data.</text>
</comment>
<dbReference type="EMBL" id="NPIA01000005">
    <property type="protein sequence ID" value="OZM56710.1"/>
    <property type="molecule type" value="Genomic_DNA"/>
</dbReference>
<comment type="subcellular location">
    <subcellularLocation>
        <location evidence="1 7">Cell membrane</location>
        <topology evidence="1 7">Multi-pass membrane protein</topology>
    </subcellularLocation>
</comment>
<dbReference type="PANTHER" id="PTHR30614:SF41">
    <property type="entry name" value="INNER MEMBRANE AMINO-ACID ABC TRANSPORTER PERMEASE PROTEIN YHDY"/>
    <property type="match status" value="1"/>
</dbReference>
<gene>
    <name evidence="9" type="ORF">CIB95_10840</name>
</gene>
<dbReference type="GO" id="GO:0022857">
    <property type="term" value="F:transmembrane transporter activity"/>
    <property type="evidence" value="ECO:0007669"/>
    <property type="project" value="InterPro"/>
</dbReference>
<evidence type="ECO:0000256" key="1">
    <source>
        <dbReference type="ARBA" id="ARBA00004651"/>
    </source>
</evidence>
<dbReference type="InterPro" id="IPR043429">
    <property type="entry name" value="ArtM/GltK/GlnP/TcyL/YhdX-like"/>
</dbReference>
<dbReference type="SUPFAM" id="SSF161098">
    <property type="entry name" value="MetI-like"/>
    <property type="match status" value="1"/>
</dbReference>
<dbReference type="Gene3D" id="1.10.3720.10">
    <property type="entry name" value="MetI-like"/>
    <property type="match status" value="1"/>
</dbReference>
<evidence type="ECO:0000313" key="10">
    <source>
        <dbReference type="Proteomes" id="UP000217083"/>
    </source>
</evidence>
<keyword evidence="10" id="KW-1185">Reference proteome</keyword>
<comment type="similarity">
    <text evidence="7">Belongs to the binding-protein-dependent transport system permease family.</text>
</comment>
<feature type="transmembrane region" description="Helical" evidence="7">
    <location>
        <begin position="34"/>
        <end position="52"/>
    </location>
</feature>
<feature type="transmembrane region" description="Helical" evidence="7">
    <location>
        <begin position="136"/>
        <end position="152"/>
    </location>
</feature>
<dbReference type="Pfam" id="PF00528">
    <property type="entry name" value="BPD_transp_1"/>
    <property type="match status" value="1"/>
</dbReference>
<feature type="transmembrane region" description="Helical" evidence="7">
    <location>
        <begin position="164"/>
        <end position="185"/>
    </location>
</feature>
<dbReference type="Proteomes" id="UP000217083">
    <property type="component" value="Unassembled WGS sequence"/>
</dbReference>
<feature type="transmembrane region" description="Helical" evidence="7">
    <location>
        <begin position="85"/>
        <end position="105"/>
    </location>
</feature>
<feature type="transmembrane region" description="Helical" evidence="7">
    <location>
        <begin position="197"/>
        <end position="221"/>
    </location>
</feature>
<dbReference type="CDD" id="cd06261">
    <property type="entry name" value="TM_PBP2"/>
    <property type="match status" value="1"/>
</dbReference>
<feature type="transmembrane region" description="Helical" evidence="7">
    <location>
        <begin position="372"/>
        <end position="389"/>
    </location>
</feature>
<proteinExistence type="inferred from homology"/>
<evidence type="ECO:0000313" key="9">
    <source>
        <dbReference type="EMBL" id="OZM56710.1"/>
    </source>
</evidence>
<keyword evidence="2 7" id="KW-0813">Transport</keyword>